<keyword evidence="1" id="KW-0004">4Fe-4S</keyword>
<keyword evidence="4" id="KW-0411">Iron-sulfur</keyword>
<keyword evidence="2" id="KW-0479">Metal-binding</keyword>
<proteinExistence type="predicted"/>
<gene>
    <name evidence="6" type="ORF">E3J95_06300</name>
</gene>
<evidence type="ECO:0000256" key="4">
    <source>
        <dbReference type="ARBA" id="ARBA00023014"/>
    </source>
</evidence>
<dbReference type="Pfam" id="PF00037">
    <property type="entry name" value="Fer4"/>
    <property type="match status" value="1"/>
</dbReference>
<dbReference type="PROSITE" id="PS00198">
    <property type="entry name" value="4FE4S_FER_1"/>
    <property type="match status" value="2"/>
</dbReference>
<dbReference type="Gene3D" id="3.30.70.20">
    <property type="match status" value="1"/>
</dbReference>
<evidence type="ECO:0000259" key="5">
    <source>
        <dbReference type="PROSITE" id="PS51379"/>
    </source>
</evidence>
<dbReference type="Pfam" id="PF04015">
    <property type="entry name" value="DUF362"/>
    <property type="match status" value="1"/>
</dbReference>
<dbReference type="InterPro" id="IPR007160">
    <property type="entry name" value="DUF362"/>
</dbReference>
<accession>A0A523QGN5</accession>
<dbReference type="PANTHER" id="PTHR43687:SF1">
    <property type="entry name" value="FERREDOXIN III"/>
    <property type="match status" value="1"/>
</dbReference>
<dbReference type="InterPro" id="IPR050572">
    <property type="entry name" value="Fe-S_Ferredoxin"/>
</dbReference>
<protein>
    <submittedName>
        <fullName evidence="6">DUF362 domain-containing protein</fullName>
    </submittedName>
</protein>
<reference evidence="6 7" key="1">
    <citation type="submission" date="2019-03" db="EMBL/GenBank/DDBJ databases">
        <title>Metabolic potential of uncultured bacteria and archaea associated with petroleum seepage in deep-sea sediments.</title>
        <authorList>
            <person name="Dong X."/>
            <person name="Hubert C."/>
        </authorList>
    </citation>
    <scope>NUCLEOTIDE SEQUENCE [LARGE SCALE GENOMIC DNA]</scope>
    <source>
        <strain evidence="6">E44_bin92</strain>
    </source>
</reference>
<evidence type="ECO:0000256" key="3">
    <source>
        <dbReference type="ARBA" id="ARBA00023004"/>
    </source>
</evidence>
<dbReference type="GO" id="GO:0046872">
    <property type="term" value="F:metal ion binding"/>
    <property type="evidence" value="ECO:0007669"/>
    <property type="project" value="UniProtKB-KW"/>
</dbReference>
<organism evidence="6 7">
    <name type="scientific">Aerophobetes bacterium</name>
    <dbReference type="NCBI Taxonomy" id="2030807"/>
    <lineage>
        <taxon>Bacteria</taxon>
        <taxon>Candidatus Aerophobota</taxon>
    </lineage>
</organism>
<dbReference type="SUPFAM" id="SSF54862">
    <property type="entry name" value="4Fe-4S ferredoxins"/>
    <property type="match status" value="1"/>
</dbReference>
<evidence type="ECO:0000256" key="1">
    <source>
        <dbReference type="ARBA" id="ARBA00022485"/>
    </source>
</evidence>
<dbReference type="PANTHER" id="PTHR43687">
    <property type="entry name" value="ADENYLYLSULFATE REDUCTASE, BETA SUBUNIT"/>
    <property type="match status" value="1"/>
</dbReference>
<dbReference type="GO" id="GO:0051539">
    <property type="term" value="F:4 iron, 4 sulfur cluster binding"/>
    <property type="evidence" value="ECO:0007669"/>
    <property type="project" value="UniProtKB-KW"/>
</dbReference>
<feature type="domain" description="4Fe-4S ferredoxin-type" evidence="5">
    <location>
        <begin position="347"/>
        <end position="374"/>
    </location>
</feature>
<keyword evidence="3" id="KW-0408">Iron</keyword>
<evidence type="ECO:0000313" key="6">
    <source>
        <dbReference type="EMBL" id="TES84622.1"/>
    </source>
</evidence>
<comment type="caution">
    <text evidence="6">The sequence shown here is derived from an EMBL/GenBank/DDBJ whole genome shotgun (WGS) entry which is preliminary data.</text>
</comment>
<dbReference type="Proteomes" id="UP000320781">
    <property type="component" value="Unassembled WGS sequence"/>
</dbReference>
<feature type="domain" description="4Fe-4S ferredoxin-type" evidence="5">
    <location>
        <begin position="317"/>
        <end position="346"/>
    </location>
</feature>
<dbReference type="InterPro" id="IPR017896">
    <property type="entry name" value="4Fe4S_Fe-S-bd"/>
</dbReference>
<dbReference type="AlphaFoldDB" id="A0A523QGN5"/>
<name>A0A523QGN5_UNCAE</name>
<sequence>MPLVSLVRCKDYEPQRVYDSVKEAMRLIGGIEKLIRPGDRVLLKINLLSASSPEKAIITHPSLVGAMVRLLREKGAVIWVGDASSTGGMGSDLQRGDAFDVGGIREVVEKEGGEIVNFTQHGYRKIQVPGAKRLTEINLAKPVLEADVVVSLPKLKTHELTFLTGAVKNFFGCVPSADRFKAHRLGKEKEFAEAVVDIYSVCRPRLALMDAVVAMEGEGPSAGDPTNIGVLLASFDCVSLDVVASQLTGFRPEEILTSVDAMERGIGPQELEEVRTVGEELKSLIKRDFKKPVLYRSSAVRSLRRLLTPLGISIFRVFPQVNESRCSRCGLCEEKCPVGAIKLNPLPLIDYKECIQCFTCHEFCPEGAIELKRSWIARRLQRR</sequence>
<evidence type="ECO:0000313" key="7">
    <source>
        <dbReference type="Proteomes" id="UP000320781"/>
    </source>
</evidence>
<dbReference type="EMBL" id="SOKU01000307">
    <property type="protein sequence ID" value="TES84622.1"/>
    <property type="molecule type" value="Genomic_DNA"/>
</dbReference>
<dbReference type="InterPro" id="IPR017900">
    <property type="entry name" value="4Fe4S_Fe_S_CS"/>
</dbReference>
<dbReference type="PROSITE" id="PS51379">
    <property type="entry name" value="4FE4S_FER_2"/>
    <property type="match status" value="2"/>
</dbReference>
<evidence type="ECO:0000256" key="2">
    <source>
        <dbReference type="ARBA" id="ARBA00022723"/>
    </source>
</evidence>